<dbReference type="InterPro" id="IPR048536">
    <property type="entry name" value="Rrn6_K-rich"/>
</dbReference>
<dbReference type="HOGENOM" id="CLU_007284_0_0_1"/>
<name>G4TED6_SERID</name>
<evidence type="ECO:0000313" key="4">
    <source>
        <dbReference type="EMBL" id="CCA69659.1"/>
    </source>
</evidence>
<reference evidence="4 5" key="1">
    <citation type="journal article" date="2011" name="PLoS Pathog.">
        <title>Endophytic Life Strategies Decoded by Genome and Transcriptome Analyses of the Mutualistic Root Symbiont Piriformospora indica.</title>
        <authorList>
            <person name="Zuccaro A."/>
            <person name="Lahrmann U."/>
            <person name="Guldener U."/>
            <person name="Langen G."/>
            <person name="Pfiffi S."/>
            <person name="Biedenkopf D."/>
            <person name="Wong P."/>
            <person name="Samans B."/>
            <person name="Grimm C."/>
            <person name="Basiewicz M."/>
            <person name="Murat C."/>
            <person name="Martin F."/>
            <person name="Kogel K.H."/>
        </authorList>
    </citation>
    <scope>NUCLEOTIDE SEQUENCE [LARGE SCALE GENOMIC DNA]</scope>
    <source>
        <strain evidence="4 5">DSM 11827</strain>
    </source>
</reference>
<evidence type="ECO:0000313" key="5">
    <source>
        <dbReference type="Proteomes" id="UP000007148"/>
    </source>
</evidence>
<dbReference type="OMA" id="QGAHFLR"/>
<feature type="region of interest" description="Disordered" evidence="1">
    <location>
        <begin position="879"/>
        <end position="902"/>
    </location>
</feature>
<dbReference type="GO" id="GO:0001163">
    <property type="term" value="F:RNA polymerase I transcription regulatory region sequence-specific DNA binding"/>
    <property type="evidence" value="ECO:0007669"/>
    <property type="project" value="TreeGrafter"/>
</dbReference>
<dbReference type="PANTHER" id="PTHR28221">
    <property type="entry name" value="RNA POLYMERASE I-SPECIFIC TRANSCRIPTION INITIATION FACTOR RRN6"/>
    <property type="match status" value="1"/>
</dbReference>
<evidence type="ECO:0000259" key="2">
    <source>
        <dbReference type="Pfam" id="PF10214"/>
    </source>
</evidence>
<dbReference type="Pfam" id="PF20639">
    <property type="entry name" value="Rrn6_K-rich"/>
    <property type="match status" value="1"/>
</dbReference>
<dbReference type="Pfam" id="PF10214">
    <property type="entry name" value="Rrn6_beta-prop"/>
    <property type="match status" value="1"/>
</dbReference>
<comment type="caution">
    <text evidence="4">The sequence shown here is derived from an EMBL/GenBank/DDBJ whole genome shotgun (WGS) entry which is preliminary data.</text>
</comment>
<dbReference type="GO" id="GO:0001179">
    <property type="term" value="F:RNA polymerase I general transcription initiation factor binding"/>
    <property type="evidence" value="ECO:0007669"/>
    <property type="project" value="TreeGrafter"/>
</dbReference>
<dbReference type="InParanoid" id="G4TED6"/>
<dbReference type="STRING" id="1109443.G4TED6"/>
<feature type="domain" description="RRN6 beta-propeller" evidence="2">
    <location>
        <begin position="209"/>
        <end position="451"/>
    </location>
</feature>
<organism evidence="4 5">
    <name type="scientific">Serendipita indica (strain DSM 11827)</name>
    <name type="common">Root endophyte fungus</name>
    <name type="synonym">Piriformospora indica</name>
    <dbReference type="NCBI Taxonomy" id="1109443"/>
    <lineage>
        <taxon>Eukaryota</taxon>
        <taxon>Fungi</taxon>
        <taxon>Dikarya</taxon>
        <taxon>Basidiomycota</taxon>
        <taxon>Agaricomycotina</taxon>
        <taxon>Agaricomycetes</taxon>
        <taxon>Sebacinales</taxon>
        <taxon>Serendipitaceae</taxon>
        <taxon>Serendipita</taxon>
    </lineage>
</organism>
<dbReference type="EMBL" id="CAFZ01000060">
    <property type="protein sequence ID" value="CCA69659.1"/>
    <property type="molecule type" value="Genomic_DNA"/>
</dbReference>
<accession>G4TED6</accession>
<dbReference type="GO" id="GO:0042790">
    <property type="term" value="P:nucleolar large rRNA transcription by RNA polymerase I"/>
    <property type="evidence" value="ECO:0007669"/>
    <property type="project" value="TreeGrafter"/>
</dbReference>
<dbReference type="GO" id="GO:0070860">
    <property type="term" value="C:RNA polymerase I core factor complex"/>
    <property type="evidence" value="ECO:0007669"/>
    <property type="project" value="TreeGrafter"/>
</dbReference>
<dbReference type="InterPro" id="IPR019350">
    <property type="entry name" value="RNA_pol_I-sp_TIF_RRN6-like"/>
</dbReference>
<proteinExistence type="predicted"/>
<protein>
    <submittedName>
        <fullName evidence="4">Uncharacterized protein</fullName>
    </submittedName>
</protein>
<dbReference type="PANTHER" id="PTHR28221:SF2">
    <property type="entry name" value="RNA POLYMERASE I-SPECIFIC TRANSCRIPTION INITIATION FACTOR RRN6"/>
    <property type="match status" value="1"/>
</dbReference>
<keyword evidence="5" id="KW-1185">Reference proteome</keyword>
<dbReference type="eggNOG" id="ENOG502S8HY">
    <property type="taxonomic scope" value="Eukaryota"/>
</dbReference>
<dbReference type="Proteomes" id="UP000007148">
    <property type="component" value="Unassembled WGS sequence"/>
</dbReference>
<evidence type="ECO:0000259" key="3">
    <source>
        <dbReference type="Pfam" id="PF20639"/>
    </source>
</evidence>
<feature type="region of interest" description="Disordered" evidence="1">
    <location>
        <begin position="794"/>
        <end position="818"/>
    </location>
</feature>
<gene>
    <name evidence="4" type="ORF">PIIN_03598</name>
</gene>
<feature type="compositionally biased region" description="Basic residues" evidence="1">
    <location>
        <begin position="890"/>
        <end position="902"/>
    </location>
</feature>
<dbReference type="InterPro" id="IPR048535">
    <property type="entry name" value="RRN6_beta-prop"/>
</dbReference>
<dbReference type="AlphaFoldDB" id="G4TED6"/>
<dbReference type="OrthoDB" id="2382881at2759"/>
<sequence length="902" mass="100046">MDFWPADYRDVRNLQKTRESAQDSNKLETAASKWFSTHGPVVSLGGSTAALLRANTDASHLRWESVYRQFPRFTSNGTSTLLWKGSNSDAVPPKQLNPQRQAEEGVSTLQAKIQSTNVPKARFLRERFADVDIPFDLIKELMDEDREFRKNQDTNSSGFNCLAIVYSSRENGQAGVLHPAGDLQQQLYLSLFTMSRAKKLSFDAAATPSATFDSPICQIVSSTEIWSPGEHKKRRWDPTFAVRTLTTVSVFSIQFGRTLRTTSITQLAAIKITDIGEIADLIISPFDNKRLGLVDTSGSISFLAIHNAGTSWQPLESASRAEHTDKWRIRWASDENIMVRASPHNLELVDLSDGKVTPGVTLANDEEFLSVERSTNKDTYLDHCLIVTTLKRIIFIDERYFTTPLLSIMHMRQHDHSLRTCIHHAQSSLLVALLSQHNGLVTTYQITAPDDLLQVDKLPQVLANTSGIFQRTGYAFLVAVDDQSSDFHFLEFSPDVGLYATFHSRDFGNPLKTGADINSQRIQPERSTRKKQVNPDTVRSYIEVDFQPICDEILQRASEPPNISASAVDVVTTLERLKRVWQEVETSRGNIITLAELVLSAGSDPTRIPRAAFLNRTHLSSHYGHAVFHQNLLPSVAMLAEGAAWSYDLRNTFNRIEVAAKGNDEPSSGRSSVERMAKNQLELDLHLSSYVFSQQPLRAPTTRQITSTHGSLEQATASLSITDDPPPPVEFFFLNPKLSGAEEGSRSTHPTILDEDEPSIGLRRLLAEWPIGEDPDLYNYISPLADPMAYESGNSRRMARPRSQPEANPYPSQTLAAPPKIGMSQLHSLPKVNTTVLHGKSRIGGLTLGPVRSSSPQAQPLPAVLSQIVKEDALSSTQVLPGKFGGRPRAAGKKPKKHIGGF</sequence>
<feature type="domain" description="RRN6 K-rich C-terminal" evidence="3">
    <location>
        <begin position="763"/>
        <end position="902"/>
    </location>
</feature>
<evidence type="ECO:0000256" key="1">
    <source>
        <dbReference type="SAM" id="MobiDB-lite"/>
    </source>
</evidence>